<dbReference type="RefSeq" id="WP_127343145.1">
    <property type="nucleotide sequence ID" value="NZ_RJJX01000006.1"/>
</dbReference>
<dbReference type="PANTHER" id="PTHR47755">
    <property type="entry name" value="CELL DIVISION PROTEIN FTSX"/>
    <property type="match status" value="1"/>
</dbReference>
<evidence type="ECO:0000313" key="15">
    <source>
        <dbReference type="Proteomes" id="UP000282985"/>
    </source>
</evidence>
<dbReference type="OrthoDB" id="9813411at2"/>
<accession>A0A434AW68</accession>
<name>A0A434AW68_9BACT</name>
<evidence type="ECO:0000256" key="4">
    <source>
        <dbReference type="ARBA" id="ARBA00022475"/>
    </source>
</evidence>
<dbReference type="PANTHER" id="PTHR47755:SF1">
    <property type="entry name" value="CELL DIVISION PROTEIN FTSX"/>
    <property type="match status" value="1"/>
</dbReference>
<dbReference type="Pfam" id="PF18075">
    <property type="entry name" value="FtsX_ECD"/>
    <property type="match status" value="1"/>
</dbReference>
<feature type="transmembrane region" description="Helical" evidence="11">
    <location>
        <begin position="162"/>
        <end position="181"/>
    </location>
</feature>
<evidence type="ECO:0000256" key="10">
    <source>
        <dbReference type="PIRNR" id="PIRNR003097"/>
    </source>
</evidence>
<feature type="transmembrane region" description="Helical" evidence="11">
    <location>
        <begin position="254"/>
        <end position="278"/>
    </location>
</feature>
<dbReference type="InterPro" id="IPR004513">
    <property type="entry name" value="FtsX"/>
</dbReference>
<dbReference type="GO" id="GO:0005886">
    <property type="term" value="C:plasma membrane"/>
    <property type="evidence" value="ECO:0007669"/>
    <property type="project" value="UniProtKB-SubCell"/>
</dbReference>
<dbReference type="Proteomes" id="UP000282985">
    <property type="component" value="Unassembled WGS sequence"/>
</dbReference>
<keyword evidence="5 10" id="KW-0132">Cell division</keyword>
<protein>
    <recommendedName>
        <fullName evidence="3 10">Cell division protein FtsX</fullName>
    </recommendedName>
</protein>
<comment type="similarity">
    <text evidence="2 10">Belongs to the ABC-4 integral membrane protein family. FtsX subfamily.</text>
</comment>
<reference evidence="14 15" key="1">
    <citation type="submission" date="2018-11" db="EMBL/GenBank/DDBJ databases">
        <title>Parancylomarina longa gen. nov., sp. nov., isolated from sediments of southern Okinawa.</title>
        <authorList>
            <person name="Fu T."/>
        </authorList>
    </citation>
    <scope>NUCLEOTIDE SEQUENCE [LARGE SCALE GENOMIC DNA]</scope>
    <source>
        <strain evidence="14 15">T3-2 S1-C</strain>
    </source>
</reference>
<proteinExistence type="inferred from homology"/>
<evidence type="ECO:0000256" key="3">
    <source>
        <dbReference type="ARBA" id="ARBA00021907"/>
    </source>
</evidence>
<dbReference type="GO" id="GO:0051301">
    <property type="term" value="P:cell division"/>
    <property type="evidence" value="ECO:0007669"/>
    <property type="project" value="UniProtKB-KW"/>
</dbReference>
<keyword evidence="6 11" id="KW-0812">Transmembrane</keyword>
<dbReference type="EMBL" id="RJJX01000006">
    <property type="protein sequence ID" value="RUT78749.1"/>
    <property type="molecule type" value="Genomic_DNA"/>
</dbReference>
<evidence type="ECO:0000313" key="14">
    <source>
        <dbReference type="EMBL" id="RUT78749.1"/>
    </source>
</evidence>
<keyword evidence="4 10" id="KW-1003">Cell membrane</keyword>
<organism evidence="14 15">
    <name type="scientific">Ancylomarina longa</name>
    <dbReference type="NCBI Taxonomy" id="2487017"/>
    <lineage>
        <taxon>Bacteria</taxon>
        <taxon>Pseudomonadati</taxon>
        <taxon>Bacteroidota</taxon>
        <taxon>Bacteroidia</taxon>
        <taxon>Marinilabiliales</taxon>
        <taxon>Marinifilaceae</taxon>
        <taxon>Ancylomarina</taxon>
    </lineage>
</organism>
<keyword evidence="8 10" id="KW-0472">Membrane</keyword>
<feature type="transmembrane region" description="Helical" evidence="11">
    <location>
        <begin position="16"/>
        <end position="38"/>
    </location>
</feature>
<dbReference type="InterPro" id="IPR003838">
    <property type="entry name" value="ABC3_permease_C"/>
</dbReference>
<evidence type="ECO:0000259" key="12">
    <source>
        <dbReference type="Pfam" id="PF02687"/>
    </source>
</evidence>
<evidence type="ECO:0000256" key="6">
    <source>
        <dbReference type="ARBA" id="ARBA00022692"/>
    </source>
</evidence>
<dbReference type="InterPro" id="IPR040690">
    <property type="entry name" value="FtsX_ECD"/>
</dbReference>
<feature type="domain" description="ABC3 transporter permease C-terminal" evidence="12">
    <location>
        <begin position="168"/>
        <end position="284"/>
    </location>
</feature>
<evidence type="ECO:0000256" key="5">
    <source>
        <dbReference type="ARBA" id="ARBA00022618"/>
    </source>
</evidence>
<dbReference type="Pfam" id="PF02687">
    <property type="entry name" value="FtsX"/>
    <property type="match status" value="1"/>
</dbReference>
<evidence type="ECO:0000256" key="11">
    <source>
        <dbReference type="SAM" id="Phobius"/>
    </source>
</evidence>
<dbReference type="PIRSF" id="PIRSF003097">
    <property type="entry name" value="FtsX"/>
    <property type="match status" value="1"/>
</dbReference>
<evidence type="ECO:0000256" key="7">
    <source>
        <dbReference type="ARBA" id="ARBA00022989"/>
    </source>
</evidence>
<evidence type="ECO:0000256" key="8">
    <source>
        <dbReference type="ARBA" id="ARBA00023136"/>
    </source>
</evidence>
<evidence type="ECO:0000256" key="9">
    <source>
        <dbReference type="ARBA" id="ARBA00023306"/>
    </source>
</evidence>
<feature type="domain" description="FtsX extracellular" evidence="13">
    <location>
        <begin position="53"/>
        <end position="145"/>
    </location>
</feature>
<sequence length="290" mass="32795">MAYKEKGTKRRLRSSYITSVISISLVLFMLGLMGLLILNAQQLSNYVKENIGVSIILKKNVKEVEIRRLQKTLDATNYVKATQFVDEETAAKELQKELGEDFVSFLGYNPLMASIDVKLYAAYANPDSIAKIEKDFTKYNPVQEVYYQKSLVHLVNDNVKRIGLILLAFSALLLIISFTLINNTIRLSIYSQRFIINTMQLVGATRSFILKPFMGKSLVHGILGALIANAMLSGVIYISQKELSQVITFDNVEILGILFILILLLGIFITWISTLFAVNKYLRLESRSLY</sequence>
<feature type="transmembrane region" description="Helical" evidence="11">
    <location>
        <begin position="218"/>
        <end position="239"/>
    </location>
</feature>
<keyword evidence="7 11" id="KW-1133">Transmembrane helix</keyword>
<evidence type="ECO:0000259" key="13">
    <source>
        <dbReference type="Pfam" id="PF18075"/>
    </source>
</evidence>
<evidence type="ECO:0000256" key="1">
    <source>
        <dbReference type="ARBA" id="ARBA00004651"/>
    </source>
</evidence>
<gene>
    <name evidence="14" type="ORF">DLK05_06315</name>
</gene>
<evidence type="ECO:0000256" key="2">
    <source>
        <dbReference type="ARBA" id="ARBA00007379"/>
    </source>
</evidence>
<dbReference type="Gene3D" id="3.30.70.3040">
    <property type="match status" value="1"/>
</dbReference>
<comment type="subcellular location">
    <subcellularLocation>
        <location evidence="1">Cell membrane</location>
        <topology evidence="1">Multi-pass membrane protein</topology>
    </subcellularLocation>
</comment>
<dbReference type="AlphaFoldDB" id="A0A434AW68"/>
<keyword evidence="9 10" id="KW-0131">Cell cycle</keyword>
<keyword evidence="15" id="KW-1185">Reference proteome</keyword>
<comment type="caution">
    <text evidence="14">The sequence shown here is derived from an EMBL/GenBank/DDBJ whole genome shotgun (WGS) entry which is preliminary data.</text>
</comment>